<feature type="non-terminal residue" evidence="1">
    <location>
        <position position="1"/>
    </location>
</feature>
<dbReference type="RefSeq" id="WP_198731205.1">
    <property type="nucleotide sequence ID" value="NZ_JAEILG010000154.1"/>
</dbReference>
<organism evidence="1 2">
    <name type="scientific">Pseudomonas synxantha</name>
    <dbReference type="NCBI Taxonomy" id="47883"/>
    <lineage>
        <taxon>Bacteria</taxon>
        <taxon>Pseudomonadati</taxon>
        <taxon>Pseudomonadota</taxon>
        <taxon>Gammaproteobacteria</taxon>
        <taxon>Pseudomonadales</taxon>
        <taxon>Pseudomonadaceae</taxon>
        <taxon>Pseudomonas</taxon>
    </lineage>
</organism>
<protein>
    <submittedName>
        <fullName evidence="1">DUF3077 domain-containing protein</fullName>
    </submittedName>
</protein>
<dbReference type="EMBL" id="JAEILG010000154">
    <property type="protein sequence ID" value="MBI6568580.1"/>
    <property type="molecule type" value="Genomic_DNA"/>
</dbReference>
<keyword evidence="2" id="KW-1185">Reference proteome</keyword>
<evidence type="ECO:0000313" key="2">
    <source>
        <dbReference type="Proteomes" id="UP000648914"/>
    </source>
</evidence>
<sequence length="32" mass="3663">RYAWASHYLQEMSKAVIDDVVKVLESPGNVEQ</sequence>
<gene>
    <name evidence="1" type="ORF">YA0852_31430</name>
</gene>
<evidence type="ECO:0000313" key="1">
    <source>
        <dbReference type="EMBL" id="MBI6568580.1"/>
    </source>
</evidence>
<dbReference type="Pfam" id="PF11275">
    <property type="entry name" value="DUF3077"/>
    <property type="match status" value="1"/>
</dbReference>
<proteinExistence type="predicted"/>
<reference evidence="1 2" key="1">
    <citation type="submission" date="2020-12" db="EMBL/GenBank/DDBJ databases">
        <title>Comparative genomic insights into the epidemiology and virulence of plant pathogenic Pseudomonads from Turkey.</title>
        <authorList>
            <person name="Dillon M."/>
            <person name="Ruiz-Bedoya T."/>
            <person name="Bendalovic-Torma C."/>
            <person name="Guttman K.M."/>
            <person name="Kwak H."/>
            <person name="Middleton M.A."/>
            <person name="Wang P.W."/>
            <person name="Horuz S."/>
            <person name="Aysan Y."/>
            <person name="Guttman D.S."/>
        </authorList>
    </citation>
    <scope>NUCLEOTIDE SEQUENCE [LARGE SCALE GENOMIC DNA]</scope>
    <source>
        <strain evidence="1 2">S5_IA_2b</strain>
    </source>
</reference>
<comment type="caution">
    <text evidence="1">The sequence shown here is derived from an EMBL/GenBank/DDBJ whole genome shotgun (WGS) entry which is preliminary data.</text>
</comment>
<name>A0ABS0USL6_9PSED</name>
<accession>A0ABS0USL6</accession>
<dbReference type="InterPro" id="IPR021427">
    <property type="entry name" value="DUF3077"/>
</dbReference>
<dbReference type="Proteomes" id="UP000648914">
    <property type="component" value="Unassembled WGS sequence"/>
</dbReference>